<reference evidence="3" key="1">
    <citation type="journal article" date="2019" name="Int. J. Syst. Evol. Microbiol.">
        <title>The Global Catalogue of Microorganisms (GCM) 10K type strain sequencing project: providing services to taxonomists for standard genome sequencing and annotation.</title>
        <authorList>
            <consortium name="The Broad Institute Genomics Platform"/>
            <consortium name="The Broad Institute Genome Sequencing Center for Infectious Disease"/>
            <person name="Wu L."/>
            <person name="Ma J."/>
        </authorList>
    </citation>
    <scope>NUCLEOTIDE SEQUENCE [LARGE SCALE GENOMIC DNA]</scope>
    <source>
        <strain evidence="3">JCM 16918</strain>
    </source>
</reference>
<feature type="region of interest" description="Disordered" evidence="1">
    <location>
        <begin position="124"/>
        <end position="146"/>
    </location>
</feature>
<gene>
    <name evidence="2" type="ORF">GCM10010842_00270</name>
</gene>
<dbReference type="EMBL" id="BMOR01000001">
    <property type="protein sequence ID" value="GGN27387.1"/>
    <property type="molecule type" value="Genomic_DNA"/>
</dbReference>
<comment type="caution">
    <text evidence="2">The sequence shown here is derived from an EMBL/GenBank/DDBJ whole genome shotgun (WGS) entry which is preliminary data.</text>
</comment>
<accession>A0ABQ2IQN7</accession>
<organism evidence="2 3">
    <name type="scientific">Deinococcus daejeonensis</name>
    <dbReference type="NCBI Taxonomy" id="1007098"/>
    <lineage>
        <taxon>Bacteria</taxon>
        <taxon>Thermotogati</taxon>
        <taxon>Deinococcota</taxon>
        <taxon>Deinococci</taxon>
        <taxon>Deinococcales</taxon>
        <taxon>Deinococcaceae</taxon>
        <taxon>Deinococcus</taxon>
    </lineage>
</organism>
<name>A0ABQ2IQN7_9DEIO</name>
<protein>
    <submittedName>
        <fullName evidence="2">Uncharacterized protein</fullName>
    </submittedName>
</protein>
<proteinExistence type="predicted"/>
<evidence type="ECO:0000313" key="2">
    <source>
        <dbReference type="EMBL" id="GGN27387.1"/>
    </source>
</evidence>
<dbReference type="Proteomes" id="UP000645517">
    <property type="component" value="Unassembled WGS sequence"/>
</dbReference>
<evidence type="ECO:0000256" key="1">
    <source>
        <dbReference type="SAM" id="MobiDB-lite"/>
    </source>
</evidence>
<dbReference type="RefSeq" id="WP_189052956.1">
    <property type="nucleotide sequence ID" value="NZ_BMOR01000001.1"/>
</dbReference>
<keyword evidence="3" id="KW-1185">Reference proteome</keyword>
<sequence length="146" mass="15332">MSRRKSAPARPAQPRAPRAVFPGAVALRACALIFEGTGSPALYVCTDDHGGVPRLFRVPDAAQVTITTPRPAAPEDRGRVFLPGSTVTFQTPDGRTSTLALHTVRLYREVLEALEGHAQATRAAQEARAAFEGTPGEEGTSGQGAA</sequence>
<feature type="region of interest" description="Disordered" evidence="1">
    <location>
        <begin position="69"/>
        <end position="89"/>
    </location>
</feature>
<evidence type="ECO:0000313" key="3">
    <source>
        <dbReference type="Proteomes" id="UP000645517"/>
    </source>
</evidence>